<accession>A0A1Y1YJA8</accession>
<protein>
    <submittedName>
        <fullName evidence="1">Uncharacterized protein</fullName>
    </submittedName>
</protein>
<evidence type="ECO:0000313" key="1">
    <source>
        <dbReference type="EMBL" id="ORX98121.1"/>
    </source>
</evidence>
<proteinExistence type="predicted"/>
<reference evidence="1 2" key="1">
    <citation type="submission" date="2016-07" db="EMBL/GenBank/DDBJ databases">
        <title>Pervasive Adenine N6-methylation of Active Genes in Fungi.</title>
        <authorList>
            <consortium name="DOE Joint Genome Institute"/>
            <person name="Mondo S.J."/>
            <person name="Dannebaum R.O."/>
            <person name="Kuo R.C."/>
            <person name="Labutti K."/>
            <person name="Haridas S."/>
            <person name="Kuo A."/>
            <person name="Salamov A."/>
            <person name="Ahrendt S.R."/>
            <person name="Lipzen A."/>
            <person name="Sullivan W."/>
            <person name="Andreopoulos W.B."/>
            <person name="Clum A."/>
            <person name="Lindquist E."/>
            <person name="Daum C."/>
            <person name="Ramamoorthy G.K."/>
            <person name="Gryganskyi A."/>
            <person name="Culley D."/>
            <person name="Magnuson J.K."/>
            <person name="James T.Y."/>
            <person name="O'Malley M.A."/>
            <person name="Stajich J.E."/>
            <person name="Spatafora J.W."/>
            <person name="Visel A."/>
            <person name="Grigoriev I.V."/>
        </authorList>
    </citation>
    <scope>NUCLEOTIDE SEQUENCE [LARGE SCALE GENOMIC DNA]</scope>
    <source>
        <strain evidence="1 2">CBS 115471</strain>
    </source>
</reference>
<name>A0A1Y1YJA8_9PLEO</name>
<dbReference type="AlphaFoldDB" id="A0A1Y1YJA8"/>
<sequence>MWRRSVPKLPIPVLAESIVVASGLHSGSATEVATLGVGPRCVVLGLSLSADLRLATSLVSPTAGDGIHAWMSFRSACVSGIGPIIDPYSLSA</sequence>
<evidence type="ECO:0000313" key="2">
    <source>
        <dbReference type="Proteomes" id="UP000193144"/>
    </source>
</evidence>
<keyword evidence="2" id="KW-1185">Reference proteome</keyword>
<gene>
    <name evidence="1" type="ORF">BCR34DRAFT_577483</name>
</gene>
<dbReference type="Proteomes" id="UP000193144">
    <property type="component" value="Unassembled WGS sequence"/>
</dbReference>
<dbReference type="EMBL" id="MCFA01000221">
    <property type="protein sequence ID" value="ORX98121.1"/>
    <property type="molecule type" value="Genomic_DNA"/>
</dbReference>
<organism evidence="1 2">
    <name type="scientific">Clohesyomyces aquaticus</name>
    <dbReference type="NCBI Taxonomy" id="1231657"/>
    <lineage>
        <taxon>Eukaryota</taxon>
        <taxon>Fungi</taxon>
        <taxon>Dikarya</taxon>
        <taxon>Ascomycota</taxon>
        <taxon>Pezizomycotina</taxon>
        <taxon>Dothideomycetes</taxon>
        <taxon>Pleosporomycetidae</taxon>
        <taxon>Pleosporales</taxon>
        <taxon>Lindgomycetaceae</taxon>
        <taxon>Clohesyomyces</taxon>
    </lineage>
</organism>
<comment type="caution">
    <text evidence="1">The sequence shown here is derived from an EMBL/GenBank/DDBJ whole genome shotgun (WGS) entry which is preliminary data.</text>
</comment>